<proteinExistence type="predicted"/>
<dbReference type="InterPro" id="IPR006311">
    <property type="entry name" value="TAT_signal"/>
</dbReference>
<protein>
    <recommendedName>
        <fullName evidence="5">Lipoprotein</fullName>
    </recommendedName>
</protein>
<dbReference type="PROSITE" id="PS51257">
    <property type="entry name" value="PROKAR_LIPOPROTEIN"/>
    <property type="match status" value="1"/>
</dbReference>
<organism evidence="3 4">
    <name type="scientific">Streptomyces filamentosus</name>
    <name type="common">Streptomyces roseosporus</name>
    <dbReference type="NCBI Taxonomy" id="67294"/>
    <lineage>
        <taxon>Bacteria</taxon>
        <taxon>Bacillati</taxon>
        <taxon>Actinomycetota</taxon>
        <taxon>Actinomycetes</taxon>
        <taxon>Kitasatosporales</taxon>
        <taxon>Streptomycetaceae</taxon>
        <taxon>Streptomyces</taxon>
    </lineage>
</organism>
<dbReference type="AlphaFoldDB" id="A0A919ET31"/>
<feature type="region of interest" description="Disordered" evidence="1">
    <location>
        <begin position="21"/>
        <end position="83"/>
    </location>
</feature>
<dbReference type="Proteomes" id="UP000632849">
    <property type="component" value="Unassembled WGS sequence"/>
</dbReference>
<sequence>MTSTRRALTALALLAALGGTTACGPEETASAGAAGDPAVSTSAPAAPPTTASATPDPTTPPSGTPADDVDGDGKGGDCGNRPALPSGVLMVKVTLMRDAGGFEAAEAVPRCTPNDWIYGAEKEAPTKHYVLPETVDARLANGPGTWKKVDHEQLALHVDRCLFQEIGAPTDDYPEVEPPFSCSGNVYEITLDPRGAVRTMKEIWHV</sequence>
<dbReference type="EMBL" id="BNBE01000004">
    <property type="protein sequence ID" value="GHG29809.1"/>
    <property type="molecule type" value="Genomic_DNA"/>
</dbReference>
<dbReference type="PROSITE" id="PS51318">
    <property type="entry name" value="TAT"/>
    <property type="match status" value="1"/>
</dbReference>
<comment type="caution">
    <text evidence="3">The sequence shown here is derived from an EMBL/GenBank/DDBJ whole genome shotgun (WGS) entry which is preliminary data.</text>
</comment>
<evidence type="ECO:0008006" key="5">
    <source>
        <dbReference type="Google" id="ProtNLM"/>
    </source>
</evidence>
<reference evidence="3" key="2">
    <citation type="submission" date="2020-09" db="EMBL/GenBank/DDBJ databases">
        <authorList>
            <person name="Sun Q."/>
            <person name="Ohkuma M."/>
        </authorList>
    </citation>
    <scope>NUCLEOTIDE SEQUENCE</scope>
    <source>
        <strain evidence="3">JCM 4122</strain>
    </source>
</reference>
<accession>A0A919ET31</accession>
<keyword evidence="2" id="KW-0732">Signal</keyword>
<gene>
    <name evidence="3" type="ORF">GCM10017667_79350</name>
</gene>
<evidence type="ECO:0000256" key="1">
    <source>
        <dbReference type="SAM" id="MobiDB-lite"/>
    </source>
</evidence>
<evidence type="ECO:0000256" key="2">
    <source>
        <dbReference type="SAM" id="SignalP"/>
    </source>
</evidence>
<dbReference type="RefSeq" id="WP_190044929.1">
    <property type="nucleotide sequence ID" value="NZ_BNBE01000004.1"/>
</dbReference>
<name>A0A919ET31_STRFL</name>
<reference evidence="3" key="1">
    <citation type="journal article" date="2014" name="Int. J. Syst. Evol. Microbiol.">
        <title>Complete genome sequence of Corynebacterium casei LMG S-19264T (=DSM 44701T), isolated from a smear-ripened cheese.</title>
        <authorList>
            <consortium name="US DOE Joint Genome Institute (JGI-PGF)"/>
            <person name="Walter F."/>
            <person name="Albersmeier A."/>
            <person name="Kalinowski J."/>
            <person name="Ruckert C."/>
        </authorList>
    </citation>
    <scope>NUCLEOTIDE SEQUENCE</scope>
    <source>
        <strain evidence="3">JCM 4122</strain>
    </source>
</reference>
<feature type="chain" id="PRO_5039459490" description="Lipoprotein" evidence="2">
    <location>
        <begin position="23"/>
        <end position="206"/>
    </location>
</feature>
<evidence type="ECO:0000313" key="3">
    <source>
        <dbReference type="EMBL" id="GHG29809.1"/>
    </source>
</evidence>
<evidence type="ECO:0000313" key="4">
    <source>
        <dbReference type="Proteomes" id="UP000632849"/>
    </source>
</evidence>
<feature type="compositionally biased region" description="Low complexity" evidence="1">
    <location>
        <begin position="36"/>
        <end position="56"/>
    </location>
</feature>
<keyword evidence="4" id="KW-1185">Reference proteome</keyword>
<feature type="signal peptide" evidence="2">
    <location>
        <begin position="1"/>
        <end position="22"/>
    </location>
</feature>